<name>A0A812F4E3_9ARCH</name>
<dbReference type="PANTHER" id="PTHR36507">
    <property type="entry name" value="BLL1555 PROTEIN"/>
    <property type="match status" value="1"/>
</dbReference>
<evidence type="ECO:0000313" key="4">
    <source>
        <dbReference type="EMBL" id="CAE6500931.1"/>
    </source>
</evidence>
<comment type="caution">
    <text evidence="4">The sequence shown here is derived from an EMBL/GenBank/DDBJ whole genome shotgun (WGS) entry which is preliminary data.</text>
</comment>
<evidence type="ECO:0000259" key="3">
    <source>
        <dbReference type="Pfam" id="PF00127"/>
    </source>
</evidence>
<keyword evidence="1" id="KW-0479">Metal-binding</keyword>
<gene>
    <name evidence="4" type="ORF">NUZ5A_51089</name>
</gene>
<protein>
    <recommendedName>
        <fullName evidence="3">Blue (type 1) copper domain-containing protein</fullName>
    </recommendedName>
</protein>
<dbReference type="PANTHER" id="PTHR36507:SF1">
    <property type="entry name" value="BLL1555 PROTEIN"/>
    <property type="match status" value="1"/>
</dbReference>
<organism evidence="4 5">
    <name type="scientific">Candidatus Nitrosotenuis uzonensis</name>
    <dbReference type="NCBI Taxonomy" id="1407055"/>
    <lineage>
        <taxon>Archaea</taxon>
        <taxon>Nitrososphaerota</taxon>
        <taxon>Candidatus Nitrosotenuis</taxon>
    </lineage>
</organism>
<feature type="domain" description="Blue (type 1) copper" evidence="3">
    <location>
        <begin position="85"/>
        <end position="155"/>
    </location>
</feature>
<reference evidence="4" key="1">
    <citation type="submission" date="2021-02" db="EMBL/GenBank/DDBJ databases">
        <authorList>
            <person name="Han P."/>
        </authorList>
    </citation>
    <scope>NUCLEOTIDE SEQUENCE</scope>
    <source>
        <strain evidence="4">Candidatus Nitrosotenuis uzonensis 5A</strain>
    </source>
</reference>
<keyword evidence="2" id="KW-0186">Copper</keyword>
<dbReference type="AlphaFoldDB" id="A0A812F4E3"/>
<dbReference type="GO" id="GO:0009055">
    <property type="term" value="F:electron transfer activity"/>
    <property type="evidence" value="ECO:0007669"/>
    <property type="project" value="InterPro"/>
</dbReference>
<dbReference type="InterPro" id="IPR008972">
    <property type="entry name" value="Cupredoxin"/>
</dbReference>
<dbReference type="InterPro" id="IPR000923">
    <property type="entry name" value="BlueCu_1"/>
</dbReference>
<proteinExistence type="predicted"/>
<evidence type="ECO:0000256" key="2">
    <source>
        <dbReference type="ARBA" id="ARBA00023008"/>
    </source>
</evidence>
<dbReference type="EMBL" id="CAJNAQ010000005">
    <property type="protein sequence ID" value="CAE6500931.1"/>
    <property type="molecule type" value="Genomic_DNA"/>
</dbReference>
<dbReference type="InterPro" id="IPR052721">
    <property type="entry name" value="ET_Amicyanin"/>
</dbReference>
<evidence type="ECO:0000313" key="5">
    <source>
        <dbReference type="Proteomes" id="UP000655759"/>
    </source>
</evidence>
<dbReference type="Gene3D" id="2.60.40.420">
    <property type="entry name" value="Cupredoxins - blue copper proteins"/>
    <property type="match status" value="1"/>
</dbReference>
<dbReference type="Pfam" id="PF00127">
    <property type="entry name" value="Copper-bind"/>
    <property type="match status" value="1"/>
</dbReference>
<sequence length="156" mass="16382">MIMNIKLLASIAVFAFLVSVVGTFTMQPANAEDIKVKLQTNVAITDTVTTETKSTAVDVTKRTTASVAVDMAEGAASNTECSDQCYVPNNIKIAVGGTVTWENVDSAAHTVTASDGSFDSGLVMSEKTFSHEFGTVGTFGYACTVHPWMKGTVTVG</sequence>
<evidence type="ECO:0000256" key="1">
    <source>
        <dbReference type="ARBA" id="ARBA00022723"/>
    </source>
</evidence>
<dbReference type="Proteomes" id="UP000655759">
    <property type="component" value="Unassembled WGS sequence"/>
</dbReference>
<dbReference type="GO" id="GO:0005507">
    <property type="term" value="F:copper ion binding"/>
    <property type="evidence" value="ECO:0007669"/>
    <property type="project" value="InterPro"/>
</dbReference>
<accession>A0A812F4E3</accession>
<dbReference type="SUPFAM" id="SSF49503">
    <property type="entry name" value="Cupredoxins"/>
    <property type="match status" value="1"/>
</dbReference>